<evidence type="ECO:0000313" key="1">
    <source>
        <dbReference type="EMBL" id="KKN67256.1"/>
    </source>
</evidence>
<reference evidence="1" key="1">
    <citation type="journal article" date="2015" name="Nature">
        <title>Complex archaea that bridge the gap between prokaryotes and eukaryotes.</title>
        <authorList>
            <person name="Spang A."/>
            <person name="Saw J.H."/>
            <person name="Jorgensen S.L."/>
            <person name="Zaremba-Niedzwiedzka K."/>
            <person name="Martijn J."/>
            <person name="Lind A.E."/>
            <person name="van Eijk R."/>
            <person name="Schleper C."/>
            <person name="Guy L."/>
            <person name="Ettema T.J."/>
        </authorList>
    </citation>
    <scope>NUCLEOTIDE SEQUENCE</scope>
</reference>
<sequence length="58" mass="6952">MEINFIVGVIAYIRAKNVKKVCLKCEYKGKWDNCPAMKPIMDKLYQHNFKERKLNNEF</sequence>
<comment type="caution">
    <text evidence="1">The sequence shown here is derived from an EMBL/GenBank/DDBJ whole genome shotgun (WGS) entry which is preliminary data.</text>
</comment>
<dbReference type="AlphaFoldDB" id="A0A0F9V171"/>
<protein>
    <submittedName>
        <fullName evidence="1">Uncharacterized protein</fullName>
    </submittedName>
</protein>
<accession>A0A0F9V171</accession>
<gene>
    <name evidence="1" type="ORF">LCGC14_0463460</name>
</gene>
<name>A0A0F9V171_9ZZZZ</name>
<dbReference type="EMBL" id="LAZR01000479">
    <property type="protein sequence ID" value="KKN67256.1"/>
    <property type="molecule type" value="Genomic_DNA"/>
</dbReference>
<organism evidence="1">
    <name type="scientific">marine sediment metagenome</name>
    <dbReference type="NCBI Taxonomy" id="412755"/>
    <lineage>
        <taxon>unclassified sequences</taxon>
        <taxon>metagenomes</taxon>
        <taxon>ecological metagenomes</taxon>
    </lineage>
</organism>
<proteinExistence type="predicted"/>